<dbReference type="InterPro" id="IPR000719">
    <property type="entry name" value="Prot_kinase_dom"/>
</dbReference>
<keyword evidence="5" id="KW-0732">Signal</keyword>
<dbReference type="SMART" id="SM00261">
    <property type="entry name" value="FU"/>
    <property type="match status" value="4"/>
</dbReference>
<evidence type="ECO:0000313" key="7">
    <source>
        <dbReference type="EMBL" id="ELP89040.1"/>
    </source>
</evidence>
<dbReference type="Gene3D" id="1.10.510.10">
    <property type="entry name" value="Transferase(Phosphotransferase) domain 1"/>
    <property type="match status" value="1"/>
</dbReference>
<sequence length="1427" mass="159307">MKTTFKHVAFFLILAVTFLSKITHAVCFEQSQITSGEIYIDEVCYQSVLEISSANVTLETTANLKITSTFTLKSSALFVLLKKAIFTAGTTTLQSSSIYKQFGMSSSVLSGVTMNKATFNLYDNATSASTSDFYITNYSTLELFNFSVLMTSGQITTQLYGHVITHNSSQLITKSNLYVMIDGIMKVYDSSSISVSRVLRVHGGSLLLYETTQLIVEGNILTISSGKITQNDWSVVSAPIFYLQSTYTLNGNSVMNCSGVVYVDSSLTLNEKSLISAQIISVSSSGIIQLNSNNSIVSLVVTNLLCDSGTINIVGWNSIESENVTVPSCKVTVSPRSYVNVPLFVTKIIDLTSVTVTSSQNFIFAVAKKGDVLTVLGITSKFKLIQNNQILAYGGTPTSFYCHFSELKFSSANFVEPFCPCETETCYFAPISSVMEFDKIYSTFYNEANNYLTLKRVDKNEVKCDEVQNVIFLNNTKLSLTNVNTFEVKIEVFELVTFSFSTLTVPVLIHSVQAFSYKGMLCDYGLALGTQFTCLHRVSCSSGAFDSVNKTCVACHDPNCYRCENDNITNCIFCDKKSILRDGKCVVDDHCVLADGHGCLKCADGYENVYDGCIESDDYCQFRSVTNTEICAFCSPLQNVINENGKCVQLPSNASIFTPEHIVACSQGFFLHDTKCDLCDTLTESCVFCSSHCEKCDSGYSLLSNYTCKSEKCHTTETADVSGQCVTLISGCSSLSQEKCLLCSPDTYLWSDQICNISTNTVCDFHTTSGCYRCTGGYYLNDSNNCLPCDSECLTCSTTSLNCTSCPVGKYLSQNRCQSNDKLTKSCKTFSIFGNGCYECRDGYYRIGLSCEMCAIECGTCSNENSCITCNSTNFRTEEFECVPRSVIQGCANEVVHSGCTSCKSGYYIYKSNQCQACVDPCFTCESASRCTSCRSQYVLSSHLCVYFSNISGCLKAEDSKCARCSFWHKPSVNGVYCQKSAVWWVIVLFILFLLVIVTIVILVIILVIKLLLNRLRNKSVLGQMTIFKMSRSNIKFTEVVKGISVSKTTIDLNEDVPEFPVCEETRHLFCVGNSSSRVAKYQILKKSEEKIRFRVIPEVVTLRKGEACEFEIYITARYTCTIDSIFILFMKLYHSNKEKKISITLKGETLLSSRLDPNEIQEEKKLGEGGFGIVFLGHYRGNTVAVKRMKQSDGTKEAYNEFQLEVIMLEKFRSEYIVYFYGAVLVRKRLAIVTEYAPYGSLMDLMKKKREAPICEKMKRKIVYDGTKGIMYLHMNDILHRDIKPDNLLVVSLESNIAVNAKLTDFGSSRNINMLMTNMTFTKGIGTPVYMAPEILNKQKYKKPADIFSFAITMYECFGWQEAYPSTIFVYPWDIADFVNAGNRRPKLENMEQDMYDLIKKCWSEEPSDRITIESLRDALEPLLLV</sequence>
<dbReference type="Gene3D" id="2.10.220.10">
    <property type="entry name" value="Hormone Receptor, Insulin-like Growth Factor Receptor 1, Chain A, domain 2"/>
    <property type="match status" value="2"/>
</dbReference>
<dbReference type="PANTHER" id="PTHR45756">
    <property type="entry name" value="PALMITOYLTRANSFERASE"/>
    <property type="match status" value="1"/>
</dbReference>
<dbReference type="KEGG" id="eiv:EIN_164500"/>
<reference evidence="7 8" key="1">
    <citation type="submission" date="2012-10" db="EMBL/GenBank/DDBJ databases">
        <authorList>
            <person name="Zafar N."/>
            <person name="Inman J."/>
            <person name="Hall N."/>
            <person name="Lorenzi H."/>
            <person name="Caler E."/>
        </authorList>
    </citation>
    <scope>NUCLEOTIDE SEQUENCE [LARGE SCALE GENOMIC DNA]</scope>
    <source>
        <strain evidence="7 8">IP1</strain>
    </source>
</reference>
<keyword evidence="1 3" id="KW-0547">Nucleotide-binding</keyword>
<dbReference type="VEuPathDB" id="AmoebaDB:EIN_164500"/>
<dbReference type="GO" id="GO:0004715">
    <property type="term" value="F:non-membrane spanning protein tyrosine kinase activity"/>
    <property type="evidence" value="ECO:0007669"/>
    <property type="project" value="UniProtKB-EC"/>
</dbReference>
<dbReference type="GeneID" id="14888035"/>
<dbReference type="SUPFAM" id="SSF57184">
    <property type="entry name" value="Growth factor receptor domain"/>
    <property type="match status" value="3"/>
</dbReference>
<proteinExistence type="predicted"/>
<evidence type="ECO:0000256" key="2">
    <source>
        <dbReference type="ARBA" id="ARBA00022840"/>
    </source>
</evidence>
<dbReference type="SMART" id="SM00220">
    <property type="entry name" value="S_TKc"/>
    <property type="match status" value="1"/>
</dbReference>
<evidence type="ECO:0000256" key="5">
    <source>
        <dbReference type="SAM" id="SignalP"/>
    </source>
</evidence>
<dbReference type="PROSITE" id="PS00107">
    <property type="entry name" value="PROTEIN_KINASE_ATP"/>
    <property type="match status" value="1"/>
</dbReference>
<dbReference type="EMBL" id="KB206683">
    <property type="protein sequence ID" value="ELP89040.1"/>
    <property type="molecule type" value="Genomic_DNA"/>
</dbReference>
<dbReference type="OMA" id="CENDNIT"/>
<dbReference type="GO" id="GO:0005524">
    <property type="term" value="F:ATP binding"/>
    <property type="evidence" value="ECO:0007669"/>
    <property type="project" value="UniProtKB-UniRule"/>
</dbReference>
<keyword evidence="4" id="KW-1133">Transmembrane helix</keyword>
<accession>A0A0A1U4E8</accession>
<dbReference type="InterPro" id="IPR053215">
    <property type="entry name" value="TKL_Ser/Thr_kinase"/>
</dbReference>
<dbReference type="InterPro" id="IPR017441">
    <property type="entry name" value="Protein_kinase_ATP_BS"/>
</dbReference>
<name>A0A0A1U4E8_ENTIV</name>
<dbReference type="InterPro" id="IPR011009">
    <property type="entry name" value="Kinase-like_dom_sf"/>
</dbReference>
<dbReference type="PANTHER" id="PTHR45756:SF1">
    <property type="entry name" value="PROTEIN KINASE DOMAIN CONTAINING PROTEIN"/>
    <property type="match status" value="1"/>
</dbReference>
<dbReference type="SUPFAM" id="SSF56112">
    <property type="entry name" value="Protein kinase-like (PK-like)"/>
    <property type="match status" value="1"/>
</dbReference>
<feature type="signal peptide" evidence="5">
    <location>
        <begin position="1"/>
        <end position="25"/>
    </location>
</feature>
<dbReference type="PROSITE" id="PS00108">
    <property type="entry name" value="PROTEIN_KINASE_ST"/>
    <property type="match status" value="1"/>
</dbReference>
<keyword evidence="2 3" id="KW-0067">ATP-binding</keyword>
<feature type="domain" description="Protein kinase" evidence="6">
    <location>
        <begin position="1161"/>
        <end position="1425"/>
    </location>
</feature>
<gene>
    <name evidence="7" type="ORF">EIN_164500</name>
</gene>
<dbReference type="InterPro" id="IPR006212">
    <property type="entry name" value="Furin_repeat"/>
</dbReference>
<dbReference type="RefSeq" id="XP_004255811.1">
    <property type="nucleotide sequence ID" value="XM_004255763.1"/>
</dbReference>
<protein>
    <submittedName>
        <fullName evidence="7">Protein serine/threonine kinase, putative</fullName>
        <ecNumber evidence="7">2.7.10.2</ecNumber>
    </submittedName>
</protein>
<organism evidence="7 8">
    <name type="scientific">Entamoeba invadens IP1</name>
    <dbReference type="NCBI Taxonomy" id="370355"/>
    <lineage>
        <taxon>Eukaryota</taxon>
        <taxon>Amoebozoa</taxon>
        <taxon>Evosea</taxon>
        <taxon>Archamoebae</taxon>
        <taxon>Mastigamoebida</taxon>
        <taxon>Entamoebidae</taxon>
        <taxon>Entamoeba</taxon>
    </lineage>
</organism>
<keyword evidence="4" id="KW-0472">Membrane</keyword>
<dbReference type="OrthoDB" id="1022360at2759"/>
<evidence type="ECO:0000259" key="6">
    <source>
        <dbReference type="PROSITE" id="PS50011"/>
    </source>
</evidence>
<keyword evidence="8" id="KW-1185">Reference proteome</keyword>
<evidence type="ECO:0000256" key="1">
    <source>
        <dbReference type="ARBA" id="ARBA00022741"/>
    </source>
</evidence>
<feature type="binding site" evidence="3">
    <location>
        <position position="1188"/>
    </location>
    <ligand>
        <name>ATP</name>
        <dbReference type="ChEBI" id="CHEBI:30616"/>
    </ligand>
</feature>
<keyword evidence="4" id="KW-0812">Transmembrane</keyword>
<evidence type="ECO:0000313" key="8">
    <source>
        <dbReference type="Proteomes" id="UP000014680"/>
    </source>
</evidence>
<feature type="chain" id="PRO_5001980547" evidence="5">
    <location>
        <begin position="26"/>
        <end position="1427"/>
    </location>
</feature>
<dbReference type="CDD" id="cd00064">
    <property type="entry name" value="FU"/>
    <property type="match status" value="1"/>
</dbReference>
<dbReference type="InterPro" id="IPR009030">
    <property type="entry name" value="Growth_fac_rcpt_cys_sf"/>
</dbReference>
<dbReference type="Pfam" id="PF00069">
    <property type="entry name" value="Pkinase"/>
    <property type="match status" value="1"/>
</dbReference>
<dbReference type="PROSITE" id="PS50011">
    <property type="entry name" value="PROTEIN_KINASE_DOM"/>
    <property type="match status" value="1"/>
</dbReference>
<keyword evidence="7" id="KW-0418">Kinase</keyword>
<dbReference type="InterPro" id="IPR008271">
    <property type="entry name" value="Ser/Thr_kinase_AS"/>
</dbReference>
<evidence type="ECO:0000256" key="3">
    <source>
        <dbReference type="PROSITE-ProRule" id="PRU10141"/>
    </source>
</evidence>
<keyword evidence="7" id="KW-0808">Transferase</keyword>
<evidence type="ECO:0000256" key="4">
    <source>
        <dbReference type="SAM" id="Phobius"/>
    </source>
</evidence>
<feature type="transmembrane region" description="Helical" evidence="4">
    <location>
        <begin position="982"/>
        <end position="1009"/>
    </location>
</feature>
<dbReference type="Proteomes" id="UP000014680">
    <property type="component" value="Unassembled WGS sequence"/>
</dbReference>
<dbReference type="EC" id="2.7.10.2" evidence="7"/>